<dbReference type="InterPro" id="IPR007627">
    <property type="entry name" value="RNA_pol_sigma70_r2"/>
</dbReference>
<dbReference type="GO" id="GO:0016987">
    <property type="term" value="F:sigma factor activity"/>
    <property type="evidence" value="ECO:0007669"/>
    <property type="project" value="UniProtKB-KW"/>
</dbReference>
<feature type="domain" description="RNA polymerase sigma factor 70 region 4 type 2" evidence="6">
    <location>
        <begin position="125"/>
        <end position="172"/>
    </location>
</feature>
<evidence type="ECO:0000256" key="3">
    <source>
        <dbReference type="ARBA" id="ARBA00023082"/>
    </source>
</evidence>
<dbReference type="PANTHER" id="PTHR43133:SF46">
    <property type="entry name" value="RNA POLYMERASE SIGMA-70 FACTOR ECF SUBFAMILY"/>
    <property type="match status" value="1"/>
</dbReference>
<dbReference type="InterPro" id="IPR013324">
    <property type="entry name" value="RNA_pol_sigma_r3/r4-like"/>
</dbReference>
<dbReference type="Pfam" id="PF08281">
    <property type="entry name" value="Sigma70_r4_2"/>
    <property type="match status" value="1"/>
</dbReference>
<dbReference type="Gene3D" id="1.10.10.10">
    <property type="entry name" value="Winged helix-like DNA-binding domain superfamily/Winged helix DNA-binding domain"/>
    <property type="match status" value="1"/>
</dbReference>
<keyword evidence="4" id="KW-0804">Transcription</keyword>
<dbReference type="STRING" id="927665.HMPREF1535_01343"/>
<dbReference type="SUPFAM" id="SSF88946">
    <property type="entry name" value="Sigma2 domain of RNA polymerase sigma factors"/>
    <property type="match status" value="1"/>
</dbReference>
<comment type="caution">
    <text evidence="7">The sequence shown here is derived from an EMBL/GenBank/DDBJ whole genome shotgun (WGS) entry which is preliminary data.</text>
</comment>
<evidence type="ECO:0000259" key="6">
    <source>
        <dbReference type="Pfam" id="PF08281"/>
    </source>
</evidence>
<dbReference type="SUPFAM" id="SSF88659">
    <property type="entry name" value="Sigma3 and sigma4 domains of RNA polymerase sigma factors"/>
    <property type="match status" value="1"/>
</dbReference>
<reference evidence="7 8" key="1">
    <citation type="submission" date="2013-04" db="EMBL/GenBank/DDBJ databases">
        <title>The Genome Sequence of Parabacteroides goldsteinii DSM 19448.</title>
        <authorList>
            <consortium name="The Broad Institute Genomics Platform"/>
            <person name="Earl A."/>
            <person name="Ward D."/>
            <person name="Feldgarden M."/>
            <person name="Gevers D."/>
            <person name="Martens E."/>
            <person name="Sakamoto M."/>
            <person name="Benno Y."/>
            <person name="Song Y."/>
            <person name="Liu C."/>
            <person name="Lee J."/>
            <person name="Bolanos M."/>
            <person name="Vaisanen M.L."/>
            <person name="Finegold S.M."/>
            <person name="Walker B."/>
            <person name="Young S."/>
            <person name="Zeng Q."/>
            <person name="Gargeya S."/>
            <person name="Fitzgerald M."/>
            <person name="Haas B."/>
            <person name="Abouelleil A."/>
            <person name="Allen A.W."/>
            <person name="Alvarado L."/>
            <person name="Arachchi H.M."/>
            <person name="Berlin A.M."/>
            <person name="Chapman S.B."/>
            <person name="Gainer-Dewar J."/>
            <person name="Goldberg J."/>
            <person name="Griggs A."/>
            <person name="Gujja S."/>
            <person name="Hansen M."/>
            <person name="Howarth C."/>
            <person name="Imamovic A."/>
            <person name="Ireland A."/>
            <person name="Larimer J."/>
            <person name="McCowan C."/>
            <person name="Murphy C."/>
            <person name="Pearson M."/>
            <person name="Poon T.W."/>
            <person name="Priest M."/>
            <person name="Roberts A."/>
            <person name="Saif S."/>
            <person name="Shea T."/>
            <person name="Sisk P."/>
            <person name="Sykes S."/>
            <person name="Wortman J."/>
            <person name="Nusbaum C."/>
            <person name="Birren B."/>
        </authorList>
    </citation>
    <scope>NUCLEOTIDE SEQUENCE [LARGE SCALE GENOMIC DNA]</scope>
    <source>
        <strain evidence="7 8">DSM 19448</strain>
    </source>
</reference>
<dbReference type="InterPro" id="IPR013249">
    <property type="entry name" value="RNA_pol_sigma70_r4_t2"/>
</dbReference>
<dbReference type="Proteomes" id="UP000033047">
    <property type="component" value="Unassembled WGS sequence"/>
</dbReference>
<dbReference type="HOGENOM" id="CLU_047691_4_2_10"/>
<dbReference type="InterPro" id="IPR014284">
    <property type="entry name" value="RNA_pol_sigma-70_dom"/>
</dbReference>
<dbReference type="GO" id="GO:0006352">
    <property type="term" value="P:DNA-templated transcription initiation"/>
    <property type="evidence" value="ECO:0007669"/>
    <property type="project" value="InterPro"/>
</dbReference>
<evidence type="ECO:0000256" key="4">
    <source>
        <dbReference type="ARBA" id="ARBA00023163"/>
    </source>
</evidence>
<dbReference type="RefSeq" id="WP_046145634.1">
    <property type="nucleotide sequence ID" value="NZ_KQ033912.1"/>
</dbReference>
<dbReference type="AlphaFoldDB" id="A0A0F5JJB7"/>
<comment type="similarity">
    <text evidence="1">Belongs to the sigma-70 factor family. ECF subfamily.</text>
</comment>
<name>A0A0F5JJB7_9BACT</name>
<evidence type="ECO:0000256" key="2">
    <source>
        <dbReference type="ARBA" id="ARBA00023015"/>
    </source>
</evidence>
<accession>A0A0F5JJB7</accession>
<dbReference type="PANTHER" id="PTHR43133">
    <property type="entry name" value="RNA POLYMERASE ECF-TYPE SIGMA FACTO"/>
    <property type="match status" value="1"/>
</dbReference>
<dbReference type="InterPro" id="IPR039425">
    <property type="entry name" value="RNA_pol_sigma-70-like"/>
</dbReference>
<dbReference type="GO" id="GO:0003677">
    <property type="term" value="F:DNA binding"/>
    <property type="evidence" value="ECO:0007669"/>
    <property type="project" value="InterPro"/>
</dbReference>
<protein>
    <submittedName>
        <fullName evidence="7">Sigma-70 family RNA polymerase sigma factor</fullName>
    </submittedName>
</protein>
<dbReference type="EMBL" id="AQHV01000009">
    <property type="protein sequence ID" value="KKB57522.1"/>
    <property type="molecule type" value="Genomic_DNA"/>
</dbReference>
<evidence type="ECO:0000313" key="8">
    <source>
        <dbReference type="Proteomes" id="UP000033047"/>
    </source>
</evidence>
<organism evidence="7 8">
    <name type="scientific">Parabacteroides goldsteinii DSM 19448 = WAL 12034</name>
    <dbReference type="NCBI Taxonomy" id="927665"/>
    <lineage>
        <taxon>Bacteria</taxon>
        <taxon>Pseudomonadati</taxon>
        <taxon>Bacteroidota</taxon>
        <taxon>Bacteroidia</taxon>
        <taxon>Bacteroidales</taxon>
        <taxon>Tannerellaceae</taxon>
        <taxon>Parabacteroides</taxon>
    </lineage>
</organism>
<dbReference type="Pfam" id="PF04542">
    <property type="entry name" value="Sigma70_r2"/>
    <property type="match status" value="1"/>
</dbReference>
<dbReference type="NCBIfam" id="TIGR02937">
    <property type="entry name" value="sigma70-ECF"/>
    <property type="match status" value="1"/>
</dbReference>
<evidence type="ECO:0000259" key="5">
    <source>
        <dbReference type="Pfam" id="PF04542"/>
    </source>
</evidence>
<keyword evidence="2" id="KW-0805">Transcription regulation</keyword>
<sequence length="181" mass="21331">MENQSDEILWSLYLKGDKDALEQIYRRYYPLLLNYGCRLSANQDLVQDCIQNLFIKLMSKSRNLSDTPSVKGYLLKAFRNNLLDSLEKEEKHNDFIFIDEIPEVYHTTTEEESALKEDISNLSLAYQELSAKQKEILYLFYIKGISHKEIADILNINYQSSKNRLSQSLVQLRKMFFLNKK</sequence>
<gene>
    <name evidence="7" type="ORF">HMPREF1535_01343</name>
</gene>
<keyword evidence="3" id="KW-0731">Sigma factor</keyword>
<dbReference type="InterPro" id="IPR013325">
    <property type="entry name" value="RNA_pol_sigma_r2"/>
</dbReference>
<dbReference type="PATRIC" id="fig|927665.4.peg.1372"/>
<evidence type="ECO:0000313" key="7">
    <source>
        <dbReference type="EMBL" id="KKB57522.1"/>
    </source>
</evidence>
<proteinExistence type="inferred from homology"/>
<evidence type="ECO:0000256" key="1">
    <source>
        <dbReference type="ARBA" id="ARBA00010641"/>
    </source>
</evidence>
<dbReference type="Gene3D" id="1.10.1740.10">
    <property type="match status" value="1"/>
</dbReference>
<feature type="domain" description="RNA polymerase sigma-70 region 2" evidence="5">
    <location>
        <begin position="24"/>
        <end position="90"/>
    </location>
</feature>
<dbReference type="InterPro" id="IPR036388">
    <property type="entry name" value="WH-like_DNA-bd_sf"/>
</dbReference>